<proteinExistence type="inferred from homology"/>
<sequence>MASCGGDCTNFSASSARWFKLDAEGYDPAIRQWAADKLRANDNSWVSTIPAGLAPGQYLIRNEITPFDHTAILPKLHVKITGSGTKNPSDKDLVSIPGLYSDTVWPNIYSDFGTFAIPGPPPVTFGGDGGNSPPPATSAVTSARPTPTAGTTQVSVTSTTPTPVTSSPSAGHCLLKSRRLVRRLNKRH</sequence>
<keyword evidence="9" id="KW-0503">Monooxygenase</keyword>
<keyword evidence="10" id="KW-1015">Disulfide bond</keyword>
<evidence type="ECO:0000256" key="2">
    <source>
        <dbReference type="ARBA" id="ARBA00004613"/>
    </source>
</evidence>
<comment type="subcellular location">
    <subcellularLocation>
        <location evidence="2">Secreted</location>
    </subcellularLocation>
</comment>
<dbReference type="PANTHER" id="PTHR33353">
    <property type="entry name" value="PUTATIVE (AFU_ORTHOLOGUE AFUA_1G12560)-RELATED"/>
    <property type="match status" value="1"/>
</dbReference>
<evidence type="ECO:0000256" key="8">
    <source>
        <dbReference type="ARBA" id="ARBA00023008"/>
    </source>
</evidence>
<feature type="compositionally biased region" description="Low complexity" evidence="16">
    <location>
        <begin position="151"/>
        <end position="169"/>
    </location>
</feature>
<gene>
    <name evidence="18" type="ORF">DXG03_003240</name>
</gene>
<evidence type="ECO:0000256" key="10">
    <source>
        <dbReference type="ARBA" id="ARBA00023157"/>
    </source>
</evidence>
<dbReference type="OrthoDB" id="4849160at2759"/>
<dbReference type="PANTHER" id="PTHR33353:SF10">
    <property type="entry name" value="ENDO-BETA-1,4-GLUCANASE D"/>
    <property type="match status" value="1"/>
</dbReference>
<evidence type="ECO:0000256" key="4">
    <source>
        <dbReference type="ARBA" id="ARBA00022723"/>
    </source>
</evidence>
<protein>
    <recommendedName>
        <fullName evidence="15">lytic cellulose monooxygenase (C4-dehydrogenating)</fullName>
        <ecNumber evidence="15">1.14.99.56</ecNumber>
    </recommendedName>
</protein>
<feature type="domain" description="Auxiliary Activity family 9 catalytic" evidence="17">
    <location>
        <begin position="1"/>
        <end position="103"/>
    </location>
</feature>
<name>A0A9P7KGG9_9AGAR</name>
<comment type="cofactor">
    <cofactor evidence="1">
        <name>Cu(2+)</name>
        <dbReference type="ChEBI" id="CHEBI:29036"/>
    </cofactor>
</comment>
<evidence type="ECO:0000313" key="18">
    <source>
        <dbReference type="EMBL" id="KAG5648629.1"/>
    </source>
</evidence>
<keyword evidence="3" id="KW-0964">Secreted</keyword>
<keyword evidence="8" id="KW-0186">Copper</keyword>
<dbReference type="AlphaFoldDB" id="A0A9P7KGG9"/>
<evidence type="ECO:0000256" key="3">
    <source>
        <dbReference type="ARBA" id="ARBA00022525"/>
    </source>
</evidence>
<dbReference type="InterPro" id="IPR049892">
    <property type="entry name" value="AA9"/>
</dbReference>
<keyword evidence="12" id="KW-0624">Polysaccharide degradation</keyword>
<dbReference type="InterPro" id="IPR005103">
    <property type="entry name" value="AA9_LPMO"/>
</dbReference>
<evidence type="ECO:0000256" key="6">
    <source>
        <dbReference type="ARBA" id="ARBA00023001"/>
    </source>
</evidence>
<reference evidence="18" key="1">
    <citation type="submission" date="2020-07" db="EMBL/GenBank/DDBJ databases">
        <authorList>
            <person name="Nieuwenhuis M."/>
            <person name="Van De Peppel L.J.J."/>
        </authorList>
    </citation>
    <scope>NUCLEOTIDE SEQUENCE</scope>
    <source>
        <strain evidence="18">AP01</strain>
        <tissue evidence="18">Mycelium</tissue>
    </source>
</reference>
<dbReference type="GO" id="GO:0005576">
    <property type="term" value="C:extracellular region"/>
    <property type="evidence" value="ECO:0007669"/>
    <property type="project" value="UniProtKB-SubCell"/>
</dbReference>
<reference evidence="18" key="2">
    <citation type="submission" date="2021-10" db="EMBL/GenBank/DDBJ databases">
        <title>Phylogenomics reveals ancestral predisposition of the termite-cultivated fungus Termitomyces towards a domesticated lifestyle.</title>
        <authorList>
            <person name="Auxier B."/>
            <person name="Grum-Grzhimaylo A."/>
            <person name="Cardenas M.E."/>
            <person name="Lodge J.D."/>
            <person name="Laessoe T."/>
            <person name="Pedersen O."/>
            <person name="Smith M.E."/>
            <person name="Kuyper T.W."/>
            <person name="Franco-Molano E.A."/>
            <person name="Baroni T.J."/>
            <person name="Aanen D.K."/>
        </authorList>
    </citation>
    <scope>NUCLEOTIDE SEQUENCE</scope>
    <source>
        <strain evidence="18">AP01</strain>
        <tissue evidence="18">Mycelium</tissue>
    </source>
</reference>
<evidence type="ECO:0000256" key="14">
    <source>
        <dbReference type="ARBA" id="ARBA00045077"/>
    </source>
</evidence>
<keyword evidence="11" id="KW-0119">Carbohydrate metabolism</keyword>
<dbReference type="Gene3D" id="2.70.50.70">
    <property type="match status" value="1"/>
</dbReference>
<comment type="catalytic activity">
    <reaction evidence="14">
        <text>[(1-&gt;4)-beta-D-glucosyl]n+m + reduced acceptor + O2 = 4-dehydro-beta-D-glucosyl-[(1-&gt;4)-beta-D-glucosyl]n-1 + [(1-&gt;4)-beta-D-glucosyl]m + acceptor + H2O.</text>
        <dbReference type="EC" id="1.14.99.56"/>
    </reaction>
</comment>
<evidence type="ECO:0000259" key="17">
    <source>
        <dbReference type="Pfam" id="PF03443"/>
    </source>
</evidence>
<evidence type="ECO:0000313" key="19">
    <source>
        <dbReference type="Proteomes" id="UP000775547"/>
    </source>
</evidence>
<dbReference type="Pfam" id="PF03443">
    <property type="entry name" value="AA9"/>
    <property type="match status" value="1"/>
</dbReference>
<organism evidence="18 19">
    <name type="scientific">Asterophora parasitica</name>
    <dbReference type="NCBI Taxonomy" id="117018"/>
    <lineage>
        <taxon>Eukaryota</taxon>
        <taxon>Fungi</taxon>
        <taxon>Dikarya</taxon>
        <taxon>Basidiomycota</taxon>
        <taxon>Agaricomycotina</taxon>
        <taxon>Agaricomycetes</taxon>
        <taxon>Agaricomycetidae</taxon>
        <taxon>Agaricales</taxon>
        <taxon>Tricholomatineae</taxon>
        <taxon>Lyophyllaceae</taxon>
        <taxon>Asterophora</taxon>
    </lineage>
</organism>
<keyword evidence="19" id="KW-1185">Reference proteome</keyword>
<evidence type="ECO:0000256" key="13">
    <source>
        <dbReference type="ARBA" id="ARBA00044502"/>
    </source>
</evidence>
<evidence type="ECO:0000256" key="5">
    <source>
        <dbReference type="ARBA" id="ARBA00022729"/>
    </source>
</evidence>
<dbReference type="GO" id="GO:0030245">
    <property type="term" value="P:cellulose catabolic process"/>
    <property type="evidence" value="ECO:0007669"/>
    <property type="project" value="UniProtKB-KW"/>
</dbReference>
<keyword evidence="4" id="KW-0479">Metal-binding</keyword>
<comment type="caution">
    <text evidence="18">The sequence shown here is derived from an EMBL/GenBank/DDBJ whole genome shotgun (WGS) entry which is preliminary data.</text>
</comment>
<keyword evidence="6" id="KW-0136">Cellulose degradation</keyword>
<comment type="similarity">
    <text evidence="13">Belongs to the polysaccharide monooxygenase AA9 family.</text>
</comment>
<dbReference type="Proteomes" id="UP000775547">
    <property type="component" value="Unassembled WGS sequence"/>
</dbReference>
<evidence type="ECO:0000256" key="16">
    <source>
        <dbReference type="SAM" id="MobiDB-lite"/>
    </source>
</evidence>
<evidence type="ECO:0000256" key="15">
    <source>
        <dbReference type="ARBA" id="ARBA00047174"/>
    </source>
</evidence>
<evidence type="ECO:0000256" key="12">
    <source>
        <dbReference type="ARBA" id="ARBA00023326"/>
    </source>
</evidence>
<evidence type="ECO:0000256" key="9">
    <source>
        <dbReference type="ARBA" id="ARBA00023033"/>
    </source>
</evidence>
<evidence type="ECO:0000256" key="7">
    <source>
        <dbReference type="ARBA" id="ARBA00023002"/>
    </source>
</evidence>
<dbReference type="GO" id="GO:0046872">
    <property type="term" value="F:metal ion binding"/>
    <property type="evidence" value="ECO:0007669"/>
    <property type="project" value="UniProtKB-KW"/>
</dbReference>
<evidence type="ECO:0000256" key="11">
    <source>
        <dbReference type="ARBA" id="ARBA00023277"/>
    </source>
</evidence>
<accession>A0A9P7KGG9</accession>
<keyword evidence="5" id="KW-0732">Signal</keyword>
<feature type="region of interest" description="Disordered" evidence="16">
    <location>
        <begin position="124"/>
        <end position="171"/>
    </location>
</feature>
<keyword evidence="7" id="KW-0560">Oxidoreductase</keyword>
<feature type="compositionally biased region" description="Polar residues" evidence="16">
    <location>
        <begin position="138"/>
        <end position="150"/>
    </location>
</feature>
<dbReference type="GO" id="GO:0004497">
    <property type="term" value="F:monooxygenase activity"/>
    <property type="evidence" value="ECO:0007669"/>
    <property type="project" value="UniProtKB-KW"/>
</dbReference>
<evidence type="ECO:0000256" key="1">
    <source>
        <dbReference type="ARBA" id="ARBA00001973"/>
    </source>
</evidence>
<dbReference type="EMBL" id="JABCKV010000002">
    <property type="protein sequence ID" value="KAG5648629.1"/>
    <property type="molecule type" value="Genomic_DNA"/>
</dbReference>
<dbReference type="EC" id="1.14.99.56" evidence="15"/>